<organism evidence="1 2">
    <name type="scientific">Salinibacter phage M8CRM-1</name>
    <dbReference type="NCBI Taxonomy" id="2681612"/>
    <lineage>
        <taxon>Viruses</taxon>
        <taxon>Duplodnaviria</taxon>
        <taxon>Heunggongvirae</taxon>
        <taxon>Uroviricota</taxon>
        <taxon>Caudoviricetes</taxon>
        <taxon>Kryptosalinivirus</taxon>
        <taxon>Kryptosalinivirus M8CRM1</taxon>
    </lineage>
</organism>
<accession>A0A2I6UGR7</accession>
<dbReference type="RefSeq" id="YP_009639467.1">
    <property type="nucleotide sequence ID" value="NC_042351.1"/>
</dbReference>
<feature type="non-terminal residue" evidence="1">
    <location>
        <position position="1"/>
    </location>
</feature>
<protein>
    <submittedName>
        <fullName evidence="1">Uncharacterized protein</fullName>
    </submittedName>
</protein>
<dbReference type="Proteomes" id="UP000258606">
    <property type="component" value="Segment"/>
</dbReference>
<dbReference type="GeneID" id="40236337"/>
<keyword evidence="2" id="KW-1185">Reference proteome</keyword>
<evidence type="ECO:0000313" key="1">
    <source>
        <dbReference type="EMBL" id="AUO79184.1"/>
    </source>
</evidence>
<proteinExistence type="predicted"/>
<evidence type="ECO:0000313" key="2">
    <source>
        <dbReference type="Proteomes" id="UP000258606"/>
    </source>
</evidence>
<dbReference type="EMBL" id="MF580959">
    <property type="protein sequence ID" value="AUO79184.1"/>
    <property type="molecule type" value="Genomic_DNA"/>
</dbReference>
<sequence>CEHAHRVTTCHSVTVCPRPGDSVNSLSIPPMADHRIMNPMPTACEIRV</sequence>
<reference evidence="1 2" key="1">
    <citation type="submission" date="2017-07" db="EMBL/GenBank/DDBJ databases">
        <title>Characterization of ecologically diverse viruses infecting co-occurring strains of cosmopolitan hyperhalophilic Bacteroidetes.</title>
        <authorList>
            <person name="Villamor J."/>
            <person name="Ramos-Barbero M.D."/>
            <person name="Gonzalez-Torres P."/>
            <person name="Gabaldon T."/>
            <person name="Rollesso-Mora R."/>
            <person name="Meseguer I."/>
            <person name="Martinez-Garcia M."/>
            <person name="Santos F."/>
            <person name="Anton J."/>
        </authorList>
    </citation>
    <scope>NUCLEOTIDE SEQUENCE [LARGE SCALE GENOMIC DNA]</scope>
</reference>
<dbReference type="KEGG" id="vg:40236337"/>
<name>A0A2I6UGR7_9CAUD</name>